<comment type="caution">
    <text evidence="4">The sequence shown here is derived from an EMBL/GenBank/DDBJ whole genome shotgun (WGS) entry which is preliminary data.</text>
</comment>
<feature type="signal peptide" evidence="2">
    <location>
        <begin position="1"/>
        <end position="19"/>
    </location>
</feature>
<evidence type="ECO:0000256" key="2">
    <source>
        <dbReference type="SAM" id="SignalP"/>
    </source>
</evidence>
<reference evidence="4 5" key="1">
    <citation type="submission" date="2016-11" db="EMBL/GenBank/DDBJ databases">
        <title>Trade-off between light-utilization and light-protection in marine flavobacteria.</title>
        <authorList>
            <person name="Kumagai Y."/>
        </authorList>
    </citation>
    <scope>NUCLEOTIDE SEQUENCE [LARGE SCALE GENOMIC DNA]</scope>
    <source>
        <strain evidence="4 5">JCM 17109</strain>
    </source>
</reference>
<organism evidence="4 5">
    <name type="scientific">Nonlabens agnitus</name>
    <dbReference type="NCBI Taxonomy" id="870484"/>
    <lineage>
        <taxon>Bacteria</taxon>
        <taxon>Pseudomonadati</taxon>
        <taxon>Bacteroidota</taxon>
        <taxon>Flavobacteriia</taxon>
        <taxon>Flavobacteriales</taxon>
        <taxon>Flavobacteriaceae</taxon>
        <taxon>Nonlabens</taxon>
    </lineage>
</organism>
<feature type="chain" id="PRO_5015671309" description="Outer membrane protein beta-barrel domain-containing protein" evidence="2">
    <location>
        <begin position="20"/>
        <end position="177"/>
    </location>
</feature>
<feature type="domain" description="Outer membrane protein beta-barrel" evidence="3">
    <location>
        <begin position="10"/>
        <end position="177"/>
    </location>
</feature>
<sequence length="177" mass="19176">MKKSLIALSFALASFCVSAQQFGVKGGYNNLNIKASASGVSSESEDGSGFYVGFFTDIALGNSFSIQPELQFSLASQDGEDVKNLLLPIMLSYQVAPKFSLQAGPQIEYYLEEENPIINEFGLGLGAGAAFDITDKLFVDGRYILGLSNRFEDDVIVEGSDGKLKFDYIQVGLGYKF</sequence>
<dbReference type="SUPFAM" id="SSF56925">
    <property type="entry name" value="OMPA-like"/>
    <property type="match status" value="1"/>
</dbReference>
<protein>
    <recommendedName>
        <fullName evidence="3">Outer membrane protein beta-barrel domain-containing protein</fullName>
    </recommendedName>
</protein>
<dbReference type="Pfam" id="PF13505">
    <property type="entry name" value="OMP_b-brl"/>
    <property type="match status" value="1"/>
</dbReference>
<dbReference type="InterPro" id="IPR011250">
    <property type="entry name" value="OMP/PagP_B-barrel"/>
</dbReference>
<accession>A0A2S9WTG1</accession>
<evidence type="ECO:0000313" key="4">
    <source>
        <dbReference type="EMBL" id="PRP66783.1"/>
    </source>
</evidence>
<evidence type="ECO:0000256" key="1">
    <source>
        <dbReference type="ARBA" id="ARBA00022729"/>
    </source>
</evidence>
<dbReference type="RefSeq" id="WP_105982579.1">
    <property type="nucleotide sequence ID" value="NZ_MQUC01000003.1"/>
</dbReference>
<keyword evidence="1 2" id="KW-0732">Signal</keyword>
<proteinExistence type="predicted"/>
<keyword evidence="5" id="KW-1185">Reference proteome</keyword>
<dbReference type="EMBL" id="MQUC01000003">
    <property type="protein sequence ID" value="PRP66783.1"/>
    <property type="molecule type" value="Genomic_DNA"/>
</dbReference>
<name>A0A2S9WTG1_9FLAO</name>
<dbReference type="InterPro" id="IPR027385">
    <property type="entry name" value="Beta-barrel_OMP"/>
</dbReference>
<dbReference type="AlphaFoldDB" id="A0A2S9WTG1"/>
<dbReference type="Proteomes" id="UP000239532">
    <property type="component" value="Unassembled WGS sequence"/>
</dbReference>
<evidence type="ECO:0000313" key="5">
    <source>
        <dbReference type="Proteomes" id="UP000239532"/>
    </source>
</evidence>
<gene>
    <name evidence="4" type="ORF">BST86_06555</name>
</gene>
<dbReference type="OrthoDB" id="947434at2"/>
<evidence type="ECO:0000259" key="3">
    <source>
        <dbReference type="Pfam" id="PF13505"/>
    </source>
</evidence>